<proteinExistence type="predicted"/>
<evidence type="ECO:0000313" key="1">
    <source>
        <dbReference type="EMBL" id="VFA99766.1"/>
    </source>
</evidence>
<protein>
    <submittedName>
        <fullName evidence="1">Nucleoside triphosphate hydrolase domain-containing protein</fullName>
    </submittedName>
</protein>
<name>A0A4U8W178_9NOCA</name>
<keyword evidence="1" id="KW-0378">Hydrolase</keyword>
<dbReference type="PANTHER" id="PTHR10285">
    <property type="entry name" value="URIDINE KINASE"/>
    <property type="match status" value="1"/>
</dbReference>
<dbReference type="InterPro" id="IPR027417">
    <property type="entry name" value="P-loop_NTPase"/>
</dbReference>
<sequence length="231" mass="25068">MRASTVTAVTDELEATVDALAARVLDRAGDCAGRYLLGIAGPPGAGKSTLAAALRMAVDAAAGSNIATLAPMDGYHLPNARLRALGRLAGKGEPDTFDVAGFVDGLNRLRHTPIGEPIPWPTFDRATDEPTPGGIIVTHHRIVITEGNYLLLDDGPWSKVRPLLNHCWYLTADRHTRIERLLHRHLRGGRDDIAARAKVHDSDMANADLVEGTAHRAELVLRQRDSHYFID</sequence>
<dbReference type="Gene3D" id="3.40.50.300">
    <property type="entry name" value="P-loop containing nucleotide triphosphate hydrolases"/>
    <property type="match status" value="2"/>
</dbReference>
<dbReference type="SUPFAM" id="SSF52540">
    <property type="entry name" value="P-loop containing nucleoside triphosphate hydrolases"/>
    <property type="match status" value="1"/>
</dbReference>
<accession>A0A4U8W178</accession>
<dbReference type="AlphaFoldDB" id="A0A4U8W178"/>
<reference evidence="1 2" key="1">
    <citation type="submission" date="2019-02" db="EMBL/GenBank/DDBJ databases">
        <authorList>
            <consortium name="Pathogen Informatics"/>
        </authorList>
    </citation>
    <scope>NUCLEOTIDE SEQUENCE [LARGE SCALE GENOMIC DNA]</scope>
    <source>
        <strain evidence="1 2">3012STDY6756504</strain>
    </source>
</reference>
<dbReference type="EMBL" id="LR215973">
    <property type="protein sequence ID" value="VFA99766.1"/>
    <property type="molecule type" value="Genomic_DNA"/>
</dbReference>
<dbReference type="Pfam" id="PF03308">
    <property type="entry name" value="MeaB"/>
    <property type="match status" value="1"/>
</dbReference>
<organism evidence="1 2">
    <name type="scientific">Nocardia cyriacigeorgica</name>
    <dbReference type="NCBI Taxonomy" id="135487"/>
    <lineage>
        <taxon>Bacteria</taxon>
        <taxon>Bacillati</taxon>
        <taxon>Actinomycetota</taxon>
        <taxon>Actinomycetes</taxon>
        <taxon>Mycobacteriales</taxon>
        <taxon>Nocardiaceae</taxon>
        <taxon>Nocardia</taxon>
    </lineage>
</organism>
<dbReference type="GO" id="GO:0016787">
    <property type="term" value="F:hydrolase activity"/>
    <property type="evidence" value="ECO:0007669"/>
    <property type="project" value="UniProtKB-KW"/>
</dbReference>
<evidence type="ECO:0000313" key="2">
    <source>
        <dbReference type="Proteomes" id="UP000290439"/>
    </source>
</evidence>
<gene>
    <name evidence="1" type="ORF">NCTC10797_03553</name>
</gene>
<dbReference type="Proteomes" id="UP000290439">
    <property type="component" value="Chromosome"/>
</dbReference>
<dbReference type="NCBIfam" id="NF006743">
    <property type="entry name" value="PRK09270.1-2"/>
    <property type="match status" value="1"/>
</dbReference>